<dbReference type="PROSITE" id="PS51450">
    <property type="entry name" value="LRR"/>
    <property type="match status" value="2"/>
</dbReference>
<sequence>MTGIKLLLFLCLFSIGFCRYFDDDTYKIFISRTKGKITKKKLTTNKNVSLLDISFAQIEGIEPDSFCAVPNVKTIYINGNDIFPKITKQLFECTPKLSSITIDAYPEAHQQIDRNAFNDLKELTFLRINDVNIARVGKDMFVGLNLEILNLVSCNITEIDSDSFSGMPNLKELHLGHNLISNFKPGTFKNLPHLKELMLNKNEISEINWDHWDKLPSLKSIDFADNPLVKCDVSKIKEHFPIVRFCNLGGGFNETQKAAMIEESKRYNVTIKFTNYY</sequence>
<organism evidence="5 6">
    <name type="scientific">Henosepilachna vigintioctopunctata</name>
    <dbReference type="NCBI Taxonomy" id="420089"/>
    <lineage>
        <taxon>Eukaryota</taxon>
        <taxon>Metazoa</taxon>
        <taxon>Ecdysozoa</taxon>
        <taxon>Arthropoda</taxon>
        <taxon>Hexapoda</taxon>
        <taxon>Insecta</taxon>
        <taxon>Pterygota</taxon>
        <taxon>Neoptera</taxon>
        <taxon>Endopterygota</taxon>
        <taxon>Coleoptera</taxon>
        <taxon>Polyphaga</taxon>
        <taxon>Cucujiformia</taxon>
        <taxon>Coccinelloidea</taxon>
        <taxon>Coccinellidae</taxon>
        <taxon>Epilachninae</taxon>
        <taxon>Epilachnini</taxon>
        <taxon>Henosepilachna</taxon>
    </lineage>
</organism>
<evidence type="ECO:0000256" key="2">
    <source>
        <dbReference type="ARBA" id="ARBA00022729"/>
    </source>
</evidence>
<keyword evidence="2 4" id="KW-0732">Signal</keyword>
<reference evidence="5 6" key="1">
    <citation type="submission" date="2023-03" db="EMBL/GenBank/DDBJ databases">
        <title>Genome insight into feeding habits of ladybird beetles.</title>
        <authorList>
            <person name="Li H.-S."/>
            <person name="Huang Y.-H."/>
            <person name="Pang H."/>
        </authorList>
    </citation>
    <scope>NUCLEOTIDE SEQUENCE [LARGE SCALE GENOMIC DNA]</scope>
    <source>
        <strain evidence="5">SYSU_2023b</strain>
        <tissue evidence="5">Whole body</tissue>
    </source>
</reference>
<dbReference type="InterPro" id="IPR003591">
    <property type="entry name" value="Leu-rich_rpt_typical-subtyp"/>
</dbReference>
<dbReference type="Proteomes" id="UP001431783">
    <property type="component" value="Unassembled WGS sequence"/>
</dbReference>
<dbReference type="PANTHER" id="PTHR24373">
    <property type="entry name" value="SLIT RELATED LEUCINE-RICH REPEAT NEURONAL PROTEIN"/>
    <property type="match status" value="1"/>
</dbReference>
<protein>
    <submittedName>
        <fullName evidence="5">Uncharacterized protein</fullName>
    </submittedName>
</protein>
<gene>
    <name evidence="5" type="ORF">WA026_023564</name>
</gene>
<feature type="signal peptide" evidence="4">
    <location>
        <begin position="1"/>
        <end position="18"/>
    </location>
</feature>
<evidence type="ECO:0000256" key="1">
    <source>
        <dbReference type="ARBA" id="ARBA00022614"/>
    </source>
</evidence>
<comment type="caution">
    <text evidence="5">The sequence shown here is derived from an EMBL/GenBank/DDBJ whole genome shotgun (WGS) entry which is preliminary data.</text>
</comment>
<keyword evidence="1" id="KW-0433">Leucine-rich repeat</keyword>
<dbReference type="EMBL" id="JARQZJ010000146">
    <property type="protein sequence ID" value="KAK9893072.1"/>
    <property type="molecule type" value="Genomic_DNA"/>
</dbReference>
<accession>A0AAW1VJH8</accession>
<dbReference type="InterPro" id="IPR026906">
    <property type="entry name" value="LRR_5"/>
</dbReference>
<dbReference type="PANTHER" id="PTHR24373:SF370">
    <property type="entry name" value="FISH-LIPS, ISOFORM E"/>
    <property type="match status" value="1"/>
</dbReference>
<dbReference type="InterPro" id="IPR032675">
    <property type="entry name" value="LRR_dom_sf"/>
</dbReference>
<keyword evidence="6" id="KW-1185">Reference proteome</keyword>
<dbReference type="GO" id="GO:0031012">
    <property type="term" value="C:extracellular matrix"/>
    <property type="evidence" value="ECO:0007669"/>
    <property type="project" value="TreeGrafter"/>
</dbReference>
<dbReference type="AlphaFoldDB" id="A0AAW1VJH8"/>
<evidence type="ECO:0000256" key="3">
    <source>
        <dbReference type="ARBA" id="ARBA00022737"/>
    </source>
</evidence>
<evidence type="ECO:0000313" key="5">
    <source>
        <dbReference type="EMBL" id="KAK9893072.1"/>
    </source>
</evidence>
<dbReference type="InterPro" id="IPR050328">
    <property type="entry name" value="Dev_Immune_Receptor"/>
</dbReference>
<dbReference type="Pfam" id="PF13306">
    <property type="entry name" value="LRR_5"/>
    <property type="match status" value="1"/>
</dbReference>
<dbReference type="InterPro" id="IPR001611">
    <property type="entry name" value="Leu-rich_rpt"/>
</dbReference>
<proteinExistence type="predicted"/>
<evidence type="ECO:0000256" key="4">
    <source>
        <dbReference type="SAM" id="SignalP"/>
    </source>
</evidence>
<feature type="chain" id="PRO_5043475207" evidence="4">
    <location>
        <begin position="19"/>
        <end position="277"/>
    </location>
</feature>
<dbReference type="GO" id="GO:0005615">
    <property type="term" value="C:extracellular space"/>
    <property type="evidence" value="ECO:0007669"/>
    <property type="project" value="TreeGrafter"/>
</dbReference>
<dbReference type="SUPFAM" id="SSF52058">
    <property type="entry name" value="L domain-like"/>
    <property type="match status" value="1"/>
</dbReference>
<dbReference type="Pfam" id="PF13855">
    <property type="entry name" value="LRR_8"/>
    <property type="match status" value="1"/>
</dbReference>
<name>A0AAW1VJH8_9CUCU</name>
<evidence type="ECO:0000313" key="6">
    <source>
        <dbReference type="Proteomes" id="UP001431783"/>
    </source>
</evidence>
<dbReference type="SMART" id="SM00369">
    <property type="entry name" value="LRR_TYP"/>
    <property type="match status" value="4"/>
</dbReference>
<dbReference type="Gene3D" id="3.80.10.10">
    <property type="entry name" value="Ribonuclease Inhibitor"/>
    <property type="match status" value="1"/>
</dbReference>
<keyword evidence="3" id="KW-0677">Repeat</keyword>